<evidence type="ECO:0000313" key="2">
    <source>
        <dbReference type="Proteomes" id="UP000268313"/>
    </source>
</evidence>
<name>A0A3A8JKX8_9BACT</name>
<protein>
    <submittedName>
        <fullName evidence="1">Uncharacterized protein</fullName>
    </submittedName>
</protein>
<reference evidence="2" key="1">
    <citation type="submission" date="2018-09" db="EMBL/GenBank/DDBJ databases">
        <authorList>
            <person name="Livingstone P.G."/>
            <person name="Whitworth D.E."/>
        </authorList>
    </citation>
    <scope>NUCLEOTIDE SEQUENCE [LARGE SCALE GENOMIC DNA]</scope>
    <source>
        <strain evidence="2">CA043D</strain>
    </source>
</reference>
<dbReference type="Pfam" id="PF09535">
    <property type="entry name" value="Gmx_para_CXXCG"/>
    <property type="match status" value="1"/>
</dbReference>
<dbReference type="EMBL" id="RAWE01000217">
    <property type="protein sequence ID" value="RKG96369.1"/>
    <property type="molecule type" value="Genomic_DNA"/>
</dbReference>
<proteinExistence type="predicted"/>
<dbReference type="NCBIfam" id="TIGR02264">
    <property type="entry name" value="gmx_para_CXXCG"/>
    <property type="match status" value="1"/>
</dbReference>
<dbReference type="AlphaFoldDB" id="A0A3A8JKX8"/>
<dbReference type="Proteomes" id="UP000268313">
    <property type="component" value="Unassembled WGS sequence"/>
</dbReference>
<gene>
    <name evidence="1" type="ORF">D7X32_36365</name>
</gene>
<dbReference type="InterPro" id="IPR011750">
    <property type="entry name" value="Gmx_para_CXXCG"/>
</dbReference>
<sequence length="242" mass="26669">MTHFYWMRDDTVATALYSGDFDASHKWGLPGLKNCPGCGTTWSGAGHEYPAVDLSLIPEHPEFEEPRPEPLHEFLRLQGLVRPLAPPHAELPPGTNFGPLVGHASGQFGPFTWLGNSLMIIRRDALDGLQAVGIRGLLGCKTELGFRQKTPPDILELQIEPRGLLHRDCLPPDLAPPCPTCGRQGFRRPEDPILDGASLPTDTDLFRVGNFSTMIIGTDRFKDAVEQGGWTGIQFRELPVRS</sequence>
<dbReference type="RefSeq" id="WP_120607124.1">
    <property type="nucleotide sequence ID" value="NZ_JABFJX010000247.1"/>
</dbReference>
<organism evidence="1 2">
    <name type="scientific">Corallococcus carmarthensis</name>
    <dbReference type="NCBI Taxonomy" id="2316728"/>
    <lineage>
        <taxon>Bacteria</taxon>
        <taxon>Pseudomonadati</taxon>
        <taxon>Myxococcota</taxon>
        <taxon>Myxococcia</taxon>
        <taxon>Myxococcales</taxon>
        <taxon>Cystobacterineae</taxon>
        <taxon>Myxococcaceae</taxon>
        <taxon>Corallococcus</taxon>
    </lineage>
</organism>
<dbReference type="OrthoDB" id="5513099at2"/>
<keyword evidence="2" id="KW-1185">Reference proteome</keyword>
<comment type="caution">
    <text evidence="1">The sequence shown here is derived from an EMBL/GenBank/DDBJ whole genome shotgun (WGS) entry which is preliminary data.</text>
</comment>
<accession>A0A3A8JKX8</accession>
<evidence type="ECO:0000313" key="1">
    <source>
        <dbReference type="EMBL" id="RKG96369.1"/>
    </source>
</evidence>